<dbReference type="PANTHER" id="PTHR43229">
    <property type="entry name" value="NODULATION PROTEIN J"/>
    <property type="match status" value="1"/>
</dbReference>
<dbReference type="STRING" id="67386.AQI95_19590"/>
<dbReference type="InterPro" id="IPR013525">
    <property type="entry name" value="ABC2_TM"/>
</dbReference>
<dbReference type="EMBL" id="LMWN01000027">
    <property type="protein sequence ID" value="KUN04546.1"/>
    <property type="molecule type" value="Genomic_DNA"/>
</dbReference>
<evidence type="ECO:0000256" key="4">
    <source>
        <dbReference type="ARBA" id="ARBA00023136"/>
    </source>
</evidence>
<feature type="domain" description="ABC-2 type transporter transmembrane" evidence="6">
    <location>
        <begin position="18"/>
        <end position="210"/>
    </location>
</feature>
<comment type="subcellular location">
    <subcellularLocation>
        <location evidence="1">Membrane</location>
        <topology evidence="1">Multi-pass membrane protein</topology>
    </subcellularLocation>
</comment>
<sequence>MVRHAFRVGARDYSTIFTWKTWLGAWFVRVLAQVAFFALVGRMLGSAERTQYLLVGNAVLLAGMVGMWAVNMVAWERSTGTLPLLAASPTHPAVVLASRGSYLVADATVSAAGALTVAGLLFGVPLPWARLPLALPVLVLVAGSAFCFATFAGGLLLGFRSAQPIVTNVAVVTLMALCGVDVPVDVYPAPVRWVSSVLPVTHGLRAIRLILGPAPAWEPILVQAAWEALVGAGWLAVCLLSFHAIVRRGRRRGTLDHSS</sequence>
<evidence type="ECO:0000313" key="8">
    <source>
        <dbReference type="Proteomes" id="UP000053127"/>
    </source>
</evidence>
<feature type="transmembrane region" description="Helical" evidence="5">
    <location>
        <begin position="52"/>
        <end position="74"/>
    </location>
</feature>
<organism evidence="7 8">
    <name type="scientific">Streptomyces yokosukanensis</name>
    <dbReference type="NCBI Taxonomy" id="67386"/>
    <lineage>
        <taxon>Bacteria</taxon>
        <taxon>Bacillati</taxon>
        <taxon>Actinomycetota</taxon>
        <taxon>Actinomycetes</taxon>
        <taxon>Kitasatosporales</taxon>
        <taxon>Streptomycetaceae</taxon>
        <taxon>Streptomyces</taxon>
    </lineage>
</organism>
<feature type="transmembrane region" description="Helical" evidence="5">
    <location>
        <begin position="224"/>
        <end position="246"/>
    </location>
</feature>
<evidence type="ECO:0000313" key="7">
    <source>
        <dbReference type="EMBL" id="KUN04546.1"/>
    </source>
</evidence>
<dbReference type="GO" id="GO:0140359">
    <property type="term" value="F:ABC-type transporter activity"/>
    <property type="evidence" value="ECO:0007669"/>
    <property type="project" value="InterPro"/>
</dbReference>
<name>A0A101P426_9ACTN</name>
<keyword evidence="4 5" id="KW-0472">Membrane</keyword>
<protein>
    <recommendedName>
        <fullName evidence="6">ABC-2 type transporter transmembrane domain-containing protein</fullName>
    </recommendedName>
</protein>
<comment type="caution">
    <text evidence="7">The sequence shown here is derived from an EMBL/GenBank/DDBJ whole genome shotgun (WGS) entry which is preliminary data.</text>
</comment>
<feature type="transmembrane region" description="Helical" evidence="5">
    <location>
        <begin position="22"/>
        <end position="40"/>
    </location>
</feature>
<dbReference type="InterPro" id="IPR051784">
    <property type="entry name" value="Nod_factor_ABC_transporter"/>
</dbReference>
<evidence type="ECO:0000256" key="5">
    <source>
        <dbReference type="SAM" id="Phobius"/>
    </source>
</evidence>
<evidence type="ECO:0000256" key="2">
    <source>
        <dbReference type="ARBA" id="ARBA00022692"/>
    </source>
</evidence>
<gene>
    <name evidence="7" type="ORF">AQI95_19590</name>
</gene>
<reference evidence="7 8" key="1">
    <citation type="submission" date="2015-10" db="EMBL/GenBank/DDBJ databases">
        <title>Draft genome sequence of Streptomyces yokosukanensis DSM 40224, type strain for the species Streptomyces yokosukanensis.</title>
        <authorList>
            <person name="Ruckert C."/>
            <person name="Winkler A."/>
            <person name="Kalinowski J."/>
            <person name="Kampfer P."/>
            <person name="Glaeser S."/>
        </authorList>
    </citation>
    <scope>NUCLEOTIDE SEQUENCE [LARGE SCALE GENOMIC DNA]</scope>
    <source>
        <strain evidence="7 8">DSM 40224</strain>
    </source>
</reference>
<evidence type="ECO:0000256" key="1">
    <source>
        <dbReference type="ARBA" id="ARBA00004141"/>
    </source>
</evidence>
<proteinExistence type="predicted"/>
<dbReference type="AlphaFoldDB" id="A0A101P426"/>
<feature type="transmembrane region" description="Helical" evidence="5">
    <location>
        <begin position="109"/>
        <end position="128"/>
    </location>
</feature>
<dbReference type="Proteomes" id="UP000053127">
    <property type="component" value="Unassembled WGS sequence"/>
</dbReference>
<keyword evidence="8" id="KW-1185">Reference proteome</keyword>
<dbReference type="PANTHER" id="PTHR43229:SF2">
    <property type="entry name" value="NODULATION PROTEIN J"/>
    <property type="match status" value="1"/>
</dbReference>
<accession>A0A101P426</accession>
<dbReference type="GO" id="GO:0016020">
    <property type="term" value="C:membrane"/>
    <property type="evidence" value="ECO:0007669"/>
    <property type="project" value="UniProtKB-SubCell"/>
</dbReference>
<keyword evidence="2 5" id="KW-0812">Transmembrane</keyword>
<dbReference type="Pfam" id="PF01061">
    <property type="entry name" value="ABC2_membrane"/>
    <property type="match status" value="1"/>
</dbReference>
<evidence type="ECO:0000259" key="6">
    <source>
        <dbReference type="Pfam" id="PF01061"/>
    </source>
</evidence>
<feature type="transmembrane region" description="Helical" evidence="5">
    <location>
        <begin position="134"/>
        <end position="158"/>
    </location>
</feature>
<keyword evidence="3 5" id="KW-1133">Transmembrane helix</keyword>
<evidence type="ECO:0000256" key="3">
    <source>
        <dbReference type="ARBA" id="ARBA00022989"/>
    </source>
</evidence>